<dbReference type="InterPro" id="IPR014721">
    <property type="entry name" value="Ribsml_uS5_D2-typ_fold_subgr"/>
</dbReference>
<dbReference type="AlphaFoldDB" id="A0A1Q6R1L6"/>
<dbReference type="Pfam" id="PF01119">
    <property type="entry name" value="DNA_mis_repair"/>
    <property type="match status" value="1"/>
</dbReference>
<proteinExistence type="inferred from homology"/>
<dbReference type="Gene3D" id="3.30.1370.100">
    <property type="entry name" value="MutL, C-terminal domain, regulatory subdomain"/>
    <property type="match status" value="1"/>
</dbReference>
<dbReference type="FunFam" id="3.30.565.10:FF:000003">
    <property type="entry name" value="DNA mismatch repair endonuclease MutL"/>
    <property type="match status" value="1"/>
</dbReference>
<dbReference type="PANTHER" id="PTHR10073:SF12">
    <property type="entry name" value="DNA MISMATCH REPAIR PROTEIN MLH1"/>
    <property type="match status" value="1"/>
</dbReference>
<dbReference type="CDD" id="cd16926">
    <property type="entry name" value="HATPase_MutL-MLH-PMS-like"/>
    <property type="match status" value="1"/>
</dbReference>
<sequence length="676" mass="74147">MTEEHAVRLLDTNTANQIAAGEVVEKPASVVKELVENALDAGADKIEVTIFAGGTEYIRVTDNGCGMSEADAKMAVLRHATSKLTKAEDLLSLNTLGFRGEALPSIASVSNFTLLTRPESEEFATSVHIDGGENTEVTASGGSTGTTVIVENLFFNVPARRKFLKTVSTEGRYISELLTRLALSRPDVRFKLVNNDKEVLSTPGDGDLEHAIRALYGKNVAENLLEVSLNDPKVRVSGFIGKPTLLKGTRQWQTFFVNGRCIGSKMLSKAMDHAYQSQIPKSGFPFAVINITVDTASVDVNVHPQKSEIKFSDDSLIYKAMYKALTDALTKPISAQKTQVTLLPDSELNVFVKPQPQAVSVPVTPAPHLKPAYQSQQPVFKGGAEQIFKTPDRKEDVQPAPASESLLVPEQPASVVKKEQGEQQAMWQPFDDFAQTAATVSYSKGYQEPVLEVHEARSEFAKPQLAEAAPAADRETIAFTDTDSGMDTIWPIGQVDKTFIIAQSETTLYLIDQHAAHERILYDKLVASHEQIPSQQLLMPLYVDMAADDIALIEEHRDEFLALGVDAASAGESLLRVSSLPADIKADAAEDFINAISKMLREMRNVNGSDLRQEVLHMTACKAAIKAGQLLNMRQMRQLIIDLCNTTHPFTCPHGRPCMIEIDSNQLYKMFKRTGF</sequence>
<dbReference type="HAMAP" id="MF_00149">
    <property type="entry name" value="DNA_mis_repair"/>
    <property type="match status" value="1"/>
</dbReference>
<dbReference type="CDD" id="cd00782">
    <property type="entry name" value="MutL_Trans"/>
    <property type="match status" value="1"/>
</dbReference>
<dbReference type="GO" id="GO:0005524">
    <property type="term" value="F:ATP binding"/>
    <property type="evidence" value="ECO:0007669"/>
    <property type="project" value="InterPro"/>
</dbReference>
<dbReference type="Pfam" id="PF08676">
    <property type="entry name" value="MutL_C"/>
    <property type="match status" value="1"/>
</dbReference>
<evidence type="ECO:0000259" key="6">
    <source>
        <dbReference type="SMART" id="SM01340"/>
    </source>
</evidence>
<evidence type="ECO:0000256" key="1">
    <source>
        <dbReference type="ARBA" id="ARBA00006082"/>
    </source>
</evidence>
<dbReference type="SUPFAM" id="SSF118116">
    <property type="entry name" value="DNA mismatch repair protein MutL"/>
    <property type="match status" value="1"/>
</dbReference>
<dbReference type="Gene3D" id="3.30.565.10">
    <property type="entry name" value="Histidine kinase-like ATPase, C-terminal domain"/>
    <property type="match status" value="1"/>
</dbReference>
<dbReference type="SMART" id="SM00853">
    <property type="entry name" value="MutL_C"/>
    <property type="match status" value="1"/>
</dbReference>
<dbReference type="GO" id="GO:0016887">
    <property type="term" value="F:ATP hydrolysis activity"/>
    <property type="evidence" value="ECO:0007669"/>
    <property type="project" value="InterPro"/>
</dbReference>
<gene>
    <name evidence="4" type="primary">mutL</name>
    <name evidence="7" type="ORF">BHW43_10815</name>
</gene>
<dbReference type="GO" id="GO:0140664">
    <property type="term" value="F:ATP-dependent DNA damage sensor activity"/>
    <property type="evidence" value="ECO:0007669"/>
    <property type="project" value="InterPro"/>
</dbReference>
<dbReference type="SUPFAM" id="SSF55874">
    <property type="entry name" value="ATPase domain of HSP90 chaperone/DNA topoisomerase II/histidine kinase"/>
    <property type="match status" value="1"/>
</dbReference>
<dbReference type="PANTHER" id="PTHR10073">
    <property type="entry name" value="DNA MISMATCH REPAIR PROTEIN MLH, PMS, MUTL"/>
    <property type="match status" value="1"/>
</dbReference>
<evidence type="ECO:0000313" key="7">
    <source>
        <dbReference type="EMBL" id="OLA36274.1"/>
    </source>
</evidence>
<dbReference type="InterPro" id="IPR014790">
    <property type="entry name" value="MutL_C"/>
</dbReference>
<dbReference type="InterPro" id="IPR013507">
    <property type="entry name" value="DNA_mismatch_S5_2-like"/>
</dbReference>
<dbReference type="InterPro" id="IPR020667">
    <property type="entry name" value="DNA_mismatch_repair_MutL"/>
</dbReference>
<dbReference type="SMART" id="SM01340">
    <property type="entry name" value="DNA_mis_repair"/>
    <property type="match status" value="1"/>
</dbReference>
<dbReference type="SUPFAM" id="SSF54211">
    <property type="entry name" value="Ribosomal protein S5 domain 2-like"/>
    <property type="match status" value="1"/>
</dbReference>
<dbReference type="Proteomes" id="UP000186777">
    <property type="component" value="Unassembled WGS sequence"/>
</dbReference>
<evidence type="ECO:0000256" key="2">
    <source>
        <dbReference type="ARBA" id="ARBA00022763"/>
    </source>
</evidence>
<evidence type="ECO:0000256" key="3">
    <source>
        <dbReference type="ARBA" id="ARBA00023204"/>
    </source>
</evidence>
<dbReference type="InterPro" id="IPR037198">
    <property type="entry name" value="MutL_C_sf"/>
</dbReference>
<comment type="similarity">
    <text evidence="1 4">Belongs to the DNA mismatch repair MutL/HexB family.</text>
</comment>
<keyword evidence="2 4" id="KW-0227">DNA damage</keyword>
<dbReference type="RefSeq" id="WP_303680541.1">
    <property type="nucleotide sequence ID" value="NZ_MNTG01000047.1"/>
</dbReference>
<feature type="domain" description="DNA mismatch repair protein S5" evidence="6">
    <location>
        <begin position="212"/>
        <end position="330"/>
    </location>
</feature>
<dbReference type="InterPro" id="IPR038973">
    <property type="entry name" value="MutL/Mlh/Pms-like"/>
</dbReference>
<dbReference type="NCBIfam" id="TIGR00585">
    <property type="entry name" value="mutl"/>
    <property type="match status" value="1"/>
</dbReference>
<name>A0A1Q6R1L6_9FIRM</name>
<evidence type="ECO:0000259" key="5">
    <source>
        <dbReference type="SMART" id="SM00853"/>
    </source>
</evidence>
<dbReference type="InterPro" id="IPR002099">
    <property type="entry name" value="MutL/Mlh/PMS"/>
</dbReference>
<dbReference type="STRING" id="626940.BHW43_10815"/>
<evidence type="ECO:0000313" key="8">
    <source>
        <dbReference type="Proteomes" id="UP000186777"/>
    </source>
</evidence>
<dbReference type="PROSITE" id="PS00058">
    <property type="entry name" value="DNA_MISMATCH_REPAIR_1"/>
    <property type="match status" value="1"/>
</dbReference>
<dbReference type="InterPro" id="IPR014762">
    <property type="entry name" value="DNA_mismatch_repair_CS"/>
</dbReference>
<comment type="function">
    <text evidence="4">This protein is involved in the repair of mismatches in DNA. It is required for dam-dependent methyl-directed DNA mismatch repair. May act as a 'molecular matchmaker', a protein that promotes the formation of a stable complex between two or more DNA-binding proteins in an ATP-dependent manner without itself being part of a final effector complex.</text>
</comment>
<dbReference type="InterPro" id="IPR042120">
    <property type="entry name" value="MutL_C_dimsub"/>
</dbReference>
<reference evidence="7 8" key="1">
    <citation type="journal article" date="2016" name="Nat. Biotechnol.">
        <title>Measurement of bacterial replication rates in microbial communities.</title>
        <authorList>
            <person name="Brown C.T."/>
            <person name="Olm M.R."/>
            <person name="Thomas B.C."/>
            <person name="Banfield J.F."/>
        </authorList>
    </citation>
    <scope>NUCLEOTIDE SEQUENCE [LARGE SCALE GENOMIC DNA]</scope>
    <source>
        <strain evidence="7">46_33</strain>
    </source>
</reference>
<comment type="caution">
    <text evidence="7">The sequence shown here is derived from an EMBL/GenBank/DDBJ whole genome shotgun (WGS) entry which is preliminary data.</text>
</comment>
<organism evidence="7 8">
    <name type="scientific">Phascolarctobacterium succinatutens</name>
    <dbReference type="NCBI Taxonomy" id="626940"/>
    <lineage>
        <taxon>Bacteria</taxon>
        <taxon>Bacillati</taxon>
        <taxon>Bacillota</taxon>
        <taxon>Negativicutes</taxon>
        <taxon>Acidaminococcales</taxon>
        <taxon>Acidaminococcaceae</taxon>
        <taxon>Phascolarctobacterium</taxon>
    </lineage>
</organism>
<dbReference type="InterPro" id="IPR036890">
    <property type="entry name" value="HATPase_C_sf"/>
</dbReference>
<dbReference type="GO" id="GO:0030983">
    <property type="term" value="F:mismatched DNA binding"/>
    <property type="evidence" value="ECO:0007669"/>
    <property type="project" value="InterPro"/>
</dbReference>
<feature type="domain" description="MutL C-terminal dimerisation" evidence="5">
    <location>
        <begin position="491"/>
        <end position="631"/>
    </location>
</feature>
<dbReference type="InterPro" id="IPR020568">
    <property type="entry name" value="Ribosomal_Su5_D2-typ_SF"/>
</dbReference>
<dbReference type="InterPro" id="IPR042121">
    <property type="entry name" value="MutL_C_regsub"/>
</dbReference>
<dbReference type="GO" id="GO:0032300">
    <property type="term" value="C:mismatch repair complex"/>
    <property type="evidence" value="ECO:0007669"/>
    <property type="project" value="InterPro"/>
</dbReference>
<dbReference type="Pfam" id="PF13589">
    <property type="entry name" value="HATPase_c_3"/>
    <property type="match status" value="1"/>
</dbReference>
<dbReference type="Gene3D" id="3.30.1540.20">
    <property type="entry name" value="MutL, C-terminal domain, dimerisation subdomain"/>
    <property type="match status" value="1"/>
</dbReference>
<protein>
    <recommendedName>
        <fullName evidence="4">DNA mismatch repair protein MutL</fullName>
    </recommendedName>
</protein>
<dbReference type="Gene3D" id="3.30.230.10">
    <property type="match status" value="1"/>
</dbReference>
<keyword evidence="3 4" id="KW-0234">DNA repair</keyword>
<accession>A0A1Q6R1L6</accession>
<evidence type="ECO:0000256" key="4">
    <source>
        <dbReference type="HAMAP-Rule" id="MF_00149"/>
    </source>
</evidence>
<dbReference type="GO" id="GO:0006298">
    <property type="term" value="P:mismatch repair"/>
    <property type="evidence" value="ECO:0007669"/>
    <property type="project" value="UniProtKB-UniRule"/>
</dbReference>
<dbReference type="EMBL" id="MNTG01000047">
    <property type="protein sequence ID" value="OLA36274.1"/>
    <property type="molecule type" value="Genomic_DNA"/>
</dbReference>